<dbReference type="OrthoDB" id="63034at2"/>
<name>A0A3N0GH43_9ACTN</name>
<dbReference type="PANTHER" id="PTHR22946">
    <property type="entry name" value="DIENELACTONE HYDROLASE DOMAIN-CONTAINING PROTEIN-RELATED"/>
    <property type="match status" value="1"/>
</dbReference>
<protein>
    <recommendedName>
        <fullName evidence="3">Dienelactone hydrolase domain-containing protein</fullName>
    </recommendedName>
</protein>
<gene>
    <name evidence="4" type="ORF">EFL26_21580</name>
</gene>
<evidence type="ECO:0000313" key="5">
    <source>
        <dbReference type="Proteomes" id="UP000279994"/>
    </source>
</evidence>
<sequence length="302" mass="32515">MSEPVYPALVMPEGVDRHKGTVWNSRGVALDADVYRPTTVAPEAVLPAVVLCHGWGGSKLTAERYAALFASAGMITMTFTQSSWFGSGSPLELVGASPAPDDANEALARVRYIRDLVDPFEWASNLRSAIDYIEGEPNVDRTRIGLWGTSFGGGIAVYHAAHDDRVRALVVQVPAIAPLGGPIADYARQRAIAMARGDAAPVPQGVDAWPNLAGTPHLGTLAHFSPLAQVERLRVPTLIRDAAEEEFFPAAENGERAAQILRSGGAVEVDYEVIPGISHYGIYFEGYEQGSQDALTWLERHL</sequence>
<dbReference type="AlphaFoldDB" id="A0A3N0GH43"/>
<comment type="caution">
    <text evidence="4">The sequence shown here is derived from an EMBL/GenBank/DDBJ whole genome shotgun (WGS) entry which is preliminary data.</text>
</comment>
<evidence type="ECO:0000259" key="3">
    <source>
        <dbReference type="Pfam" id="PF01738"/>
    </source>
</evidence>
<dbReference type="InterPro" id="IPR050261">
    <property type="entry name" value="FrsA_esterase"/>
</dbReference>
<comment type="similarity">
    <text evidence="1">Belongs to the AB hydrolase superfamily.</text>
</comment>
<feature type="domain" description="Dienelactone hydrolase" evidence="3">
    <location>
        <begin position="40"/>
        <end position="171"/>
    </location>
</feature>
<dbReference type="Proteomes" id="UP000279994">
    <property type="component" value="Unassembled WGS sequence"/>
</dbReference>
<organism evidence="4 5">
    <name type="scientific">Nocardioides pocheonensis</name>
    <dbReference type="NCBI Taxonomy" id="661485"/>
    <lineage>
        <taxon>Bacteria</taxon>
        <taxon>Bacillati</taxon>
        <taxon>Actinomycetota</taxon>
        <taxon>Actinomycetes</taxon>
        <taxon>Propionibacteriales</taxon>
        <taxon>Nocardioidaceae</taxon>
        <taxon>Nocardioides</taxon>
    </lineage>
</organism>
<dbReference type="Pfam" id="PF01738">
    <property type="entry name" value="DLH"/>
    <property type="match status" value="1"/>
</dbReference>
<accession>A0A3N0GH43</accession>
<dbReference type="InterPro" id="IPR002925">
    <property type="entry name" value="Dienelactn_hydro"/>
</dbReference>
<dbReference type="InterPro" id="IPR029058">
    <property type="entry name" value="AB_hydrolase_fold"/>
</dbReference>
<dbReference type="PANTHER" id="PTHR22946:SF9">
    <property type="entry name" value="POLYKETIDE TRANSFERASE AF380"/>
    <property type="match status" value="1"/>
</dbReference>
<dbReference type="RefSeq" id="WP_123224980.1">
    <property type="nucleotide sequence ID" value="NZ_RJSF01000047.1"/>
</dbReference>
<keyword evidence="2" id="KW-0378">Hydrolase</keyword>
<proteinExistence type="inferred from homology"/>
<evidence type="ECO:0000256" key="1">
    <source>
        <dbReference type="ARBA" id="ARBA00008645"/>
    </source>
</evidence>
<dbReference type="Gene3D" id="3.40.50.1820">
    <property type="entry name" value="alpha/beta hydrolase"/>
    <property type="match status" value="1"/>
</dbReference>
<dbReference type="EMBL" id="RJSF01000047">
    <property type="protein sequence ID" value="RNM11749.1"/>
    <property type="molecule type" value="Genomic_DNA"/>
</dbReference>
<dbReference type="GO" id="GO:0052689">
    <property type="term" value="F:carboxylic ester hydrolase activity"/>
    <property type="evidence" value="ECO:0007669"/>
    <property type="project" value="UniProtKB-ARBA"/>
</dbReference>
<keyword evidence="5" id="KW-1185">Reference proteome</keyword>
<reference evidence="4 5" key="1">
    <citation type="submission" date="2018-11" db="EMBL/GenBank/DDBJ databases">
        <authorList>
            <person name="Li F."/>
        </authorList>
    </citation>
    <scope>NUCLEOTIDE SEQUENCE [LARGE SCALE GENOMIC DNA]</scope>
    <source>
        <strain evidence="4 5">Gsoil 818</strain>
    </source>
</reference>
<evidence type="ECO:0000256" key="2">
    <source>
        <dbReference type="ARBA" id="ARBA00022801"/>
    </source>
</evidence>
<dbReference type="SUPFAM" id="SSF53474">
    <property type="entry name" value="alpha/beta-Hydrolases"/>
    <property type="match status" value="1"/>
</dbReference>
<evidence type="ECO:0000313" key="4">
    <source>
        <dbReference type="EMBL" id="RNM11749.1"/>
    </source>
</evidence>